<evidence type="ECO:0000313" key="6">
    <source>
        <dbReference type="EMBL" id="QKM65231.1"/>
    </source>
</evidence>
<dbReference type="InterPro" id="IPR036390">
    <property type="entry name" value="WH_DNA-bd_sf"/>
</dbReference>
<evidence type="ECO:0000256" key="2">
    <source>
        <dbReference type="ARBA" id="ARBA00023015"/>
    </source>
</evidence>
<comment type="similarity">
    <text evidence="1">Belongs to the LysR transcriptional regulatory family.</text>
</comment>
<evidence type="ECO:0000256" key="1">
    <source>
        <dbReference type="ARBA" id="ARBA00009437"/>
    </source>
</evidence>
<dbReference type="Gene3D" id="1.10.10.10">
    <property type="entry name" value="Winged helix-like DNA-binding domain superfamily/Winged helix DNA-binding domain"/>
    <property type="match status" value="1"/>
</dbReference>
<sequence length="296" mass="32400">MKRINFDFQQLIAFVAVAERNSFKLAAEAIDLSTPALSRRIEKLESTLGVRLFNRTTREVKLTPVGRSFLERVQVTLGQLEETALNIGDIADLYIGQITIACIPSTIDSLLTKPIERLLKNYPKIKVKILDGSESSVIENVRNGKADFGLGFLSSPIPGIIFEKIQNDIFVALTKLTDPLAIHDKLEWDQLNGQRLITIGQESGNRQVLNTQLLDKDLSSSICIEANRVSSLPNLVSAGFGIGIIPLLSFNQKNHSDLKTIPLINPVLSRGIGVITAHGGKLSPVADLLLGKIKNS</sequence>
<dbReference type="RefSeq" id="WP_173956269.1">
    <property type="nucleotide sequence ID" value="NZ_CP028942.1"/>
</dbReference>
<feature type="domain" description="HTH lysR-type" evidence="5">
    <location>
        <begin position="6"/>
        <end position="63"/>
    </location>
</feature>
<dbReference type="GO" id="GO:0003700">
    <property type="term" value="F:DNA-binding transcription factor activity"/>
    <property type="evidence" value="ECO:0007669"/>
    <property type="project" value="InterPro"/>
</dbReference>
<dbReference type="Pfam" id="PF03466">
    <property type="entry name" value="LysR_substrate"/>
    <property type="match status" value="1"/>
</dbReference>
<organism evidence="6 7">
    <name type="scientific">Polynucleobacter tropicus</name>
    <dbReference type="NCBI Taxonomy" id="1743174"/>
    <lineage>
        <taxon>Bacteria</taxon>
        <taxon>Pseudomonadati</taxon>
        <taxon>Pseudomonadota</taxon>
        <taxon>Betaproteobacteria</taxon>
        <taxon>Burkholderiales</taxon>
        <taxon>Burkholderiaceae</taxon>
        <taxon>Polynucleobacter</taxon>
    </lineage>
</organism>
<dbReference type="AlphaFoldDB" id="A0A6M9PYB0"/>
<evidence type="ECO:0000313" key="7">
    <source>
        <dbReference type="Proteomes" id="UP000503312"/>
    </source>
</evidence>
<gene>
    <name evidence="6" type="ORF">DCO17_08290</name>
</gene>
<dbReference type="Proteomes" id="UP000503312">
    <property type="component" value="Chromosome"/>
</dbReference>
<dbReference type="FunFam" id="1.10.10.10:FF:000001">
    <property type="entry name" value="LysR family transcriptional regulator"/>
    <property type="match status" value="1"/>
</dbReference>
<dbReference type="PANTHER" id="PTHR30419">
    <property type="entry name" value="HTH-TYPE TRANSCRIPTIONAL REGULATOR YBHD"/>
    <property type="match status" value="1"/>
</dbReference>
<dbReference type="PANTHER" id="PTHR30419:SF8">
    <property type="entry name" value="NITROGEN ASSIMILATION TRANSCRIPTIONAL ACTIVATOR-RELATED"/>
    <property type="match status" value="1"/>
</dbReference>
<dbReference type="InterPro" id="IPR005119">
    <property type="entry name" value="LysR_subst-bd"/>
</dbReference>
<keyword evidence="7" id="KW-1185">Reference proteome</keyword>
<dbReference type="InterPro" id="IPR050950">
    <property type="entry name" value="HTH-type_LysR_regulators"/>
</dbReference>
<keyword evidence="3" id="KW-0238">DNA-binding</keyword>
<dbReference type="KEGG" id="ptrp:DCO17_08290"/>
<evidence type="ECO:0000259" key="5">
    <source>
        <dbReference type="PROSITE" id="PS50931"/>
    </source>
</evidence>
<dbReference type="Pfam" id="PF00126">
    <property type="entry name" value="HTH_1"/>
    <property type="match status" value="1"/>
</dbReference>
<protein>
    <submittedName>
        <fullName evidence="6">LysR family transcriptional regulator</fullName>
    </submittedName>
</protein>
<dbReference type="InterPro" id="IPR036388">
    <property type="entry name" value="WH-like_DNA-bd_sf"/>
</dbReference>
<dbReference type="GO" id="GO:0005829">
    <property type="term" value="C:cytosol"/>
    <property type="evidence" value="ECO:0007669"/>
    <property type="project" value="TreeGrafter"/>
</dbReference>
<name>A0A6M9PYB0_9BURK</name>
<reference evidence="6 7" key="1">
    <citation type="submission" date="2018-04" db="EMBL/GenBank/DDBJ databases">
        <title>Polynucleobacter sp. UH21B genome.</title>
        <authorList>
            <person name="Hahn M.W."/>
        </authorList>
    </citation>
    <scope>NUCLEOTIDE SEQUENCE [LARGE SCALE GENOMIC DNA]</scope>
    <source>
        <strain evidence="6 7">MWH-UH21B</strain>
    </source>
</reference>
<dbReference type="InterPro" id="IPR000847">
    <property type="entry name" value="LysR_HTH_N"/>
</dbReference>
<dbReference type="SUPFAM" id="SSF53850">
    <property type="entry name" value="Periplasmic binding protein-like II"/>
    <property type="match status" value="1"/>
</dbReference>
<dbReference type="SUPFAM" id="SSF46785">
    <property type="entry name" value="Winged helix' DNA-binding domain"/>
    <property type="match status" value="1"/>
</dbReference>
<keyword evidence="4" id="KW-0804">Transcription</keyword>
<dbReference type="EMBL" id="CP028942">
    <property type="protein sequence ID" value="QKM65231.1"/>
    <property type="molecule type" value="Genomic_DNA"/>
</dbReference>
<dbReference type="GO" id="GO:0003677">
    <property type="term" value="F:DNA binding"/>
    <property type="evidence" value="ECO:0007669"/>
    <property type="project" value="UniProtKB-KW"/>
</dbReference>
<proteinExistence type="inferred from homology"/>
<dbReference type="PRINTS" id="PR00039">
    <property type="entry name" value="HTHLYSR"/>
</dbReference>
<evidence type="ECO:0000256" key="4">
    <source>
        <dbReference type="ARBA" id="ARBA00023163"/>
    </source>
</evidence>
<accession>A0A6M9PYB0</accession>
<dbReference type="Gene3D" id="3.40.190.290">
    <property type="match status" value="1"/>
</dbReference>
<evidence type="ECO:0000256" key="3">
    <source>
        <dbReference type="ARBA" id="ARBA00023125"/>
    </source>
</evidence>
<keyword evidence="2" id="KW-0805">Transcription regulation</keyword>
<dbReference type="PROSITE" id="PS50931">
    <property type="entry name" value="HTH_LYSR"/>
    <property type="match status" value="1"/>
</dbReference>